<reference evidence="2 3" key="1">
    <citation type="submission" date="2017-03" db="EMBL/GenBank/DDBJ databases">
        <title>Genome of the blue death feigning beetle - Asbolus verrucosus.</title>
        <authorList>
            <person name="Rider S.D."/>
        </authorList>
    </citation>
    <scope>NUCLEOTIDE SEQUENCE [LARGE SCALE GENOMIC DNA]</scope>
    <source>
        <strain evidence="2">Butters</strain>
        <tissue evidence="2">Head and leg muscle</tissue>
    </source>
</reference>
<evidence type="ECO:0000313" key="2">
    <source>
        <dbReference type="EMBL" id="RZB41670.1"/>
    </source>
</evidence>
<evidence type="ECO:0000313" key="3">
    <source>
        <dbReference type="Proteomes" id="UP000292052"/>
    </source>
</evidence>
<protein>
    <submittedName>
        <fullName evidence="2">Uncharacterized protein</fullName>
    </submittedName>
</protein>
<proteinExistence type="predicted"/>
<gene>
    <name evidence="2" type="ORF">BDFB_013330</name>
</gene>
<dbReference type="AlphaFoldDB" id="A0A482VDC7"/>
<evidence type="ECO:0000256" key="1">
    <source>
        <dbReference type="SAM" id="MobiDB-lite"/>
    </source>
</evidence>
<name>A0A482VDC7_ASBVE</name>
<dbReference type="EMBL" id="QDEB01112292">
    <property type="protein sequence ID" value="RZB41670.1"/>
    <property type="molecule type" value="Genomic_DNA"/>
</dbReference>
<feature type="region of interest" description="Disordered" evidence="1">
    <location>
        <begin position="1"/>
        <end position="28"/>
    </location>
</feature>
<sequence>MLSCSASRPDRAATDAATTPRPACARQRRRIARVAARTGGLV</sequence>
<feature type="compositionally biased region" description="Low complexity" evidence="1">
    <location>
        <begin position="14"/>
        <end position="25"/>
    </location>
</feature>
<keyword evidence="3" id="KW-1185">Reference proteome</keyword>
<comment type="caution">
    <text evidence="2">The sequence shown here is derived from an EMBL/GenBank/DDBJ whole genome shotgun (WGS) entry which is preliminary data.</text>
</comment>
<organism evidence="2 3">
    <name type="scientific">Asbolus verrucosus</name>
    <name type="common">Desert ironclad beetle</name>
    <dbReference type="NCBI Taxonomy" id="1661398"/>
    <lineage>
        <taxon>Eukaryota</taxon>
        <taxon>Metazoa</taxon>
        <taxon>Ecdysozoa</taxon>
        <taxon>Arthropoda</taxon>
        <taxon>Hexapoda</taxon>
        <taxon>Insecta</taxon>
        <taxon>Pterygota</taxon>
        <taxon>Neoptera</taxon>
        <taxon>Endopterygota</taxon>
        <taxon>Coleoptera</taxon>
        <taxon>Polyphaga</taxon>
        <taxon>Cucujiformia</taxon>
        <taxon>Tenebrionidae</taxon>
        <taxon>Pimeliinae</taxon>
        <taxon>Asbolus</taxon>
    </lineage>
</organism>
<accession>A0A482VDC7</accession>
<dbReference type="Proteomes" id="UP000292052">
    <property type="component" value="Unassembled WGS sequence"/>
</dbReference>